<comment type="subcellular location">
    <subcellularLocation>
        <location evidence="2">Cytoplasm</location>
    </subcellularLocation>
    <subcellularLocation>
        <location evidence="1">Nucleus</location>
    </subcellularLocation>
</comment>
<gene>
    <name evidence="9" type="ORF">CXG81DRAFT_28506</name>
</gene>
<evidence type="ECO:0000256" key="1">
    <source>
        <dbReference type="ARBA" id="ARBA00004123"/>
    </source>
</evidence>
<dbReference type="OrthoDB" id="244158at2759"/>
<dbReference type="PANTHER" id="PTHR12596">
    <property type="entry name" value="EXPORTIN 4,7-RELATED"/>
    <property type="match status" value="1"/>
</dbReference>
<evidence type="ECO:0000256" key="5">
    <source>
        <dbReference type="ARBA" id="ARBA00022490"/>
    </source>
</evidence>
<dbReference type="AlphaFoldDB" id="A0A4P9WYS9"/>
<name>A0A4P9WYS9_9FUNG</name>
<accession>A0A4P9WYS9</accession>
<evidence type="ECO:0000313" key="9">
    <source>
        <dbReference type="EMBL" id="RKO98689.1"/>
    </source>
</evidence>
<dbReference type="InterPro" id="IPR011989">
    <property type="entry name" value="ARM-like"/>
</dbReference>
<keyword evidence="6" id="KW-0653">Protein transport</keyword>
<evidence type="ECO:0000256" key="7">
    <source>
        <dbReference type="ARBA" id="ARBA00023242"/>
    </source>
</evidence>
<reference evidence="10" key="1">
    <citation type="journal article" date="2018" name="Nat. Microbiol.">
        <title>Leveraging single-cell genomics to expand the fungal tree of life.</title>
        <authorList>
            <person name="Ahrendt S.R."/>
            <person name="Quandt C.A."/>
            <person name="Ciobanu D."/>
            <person name="Clum A."/>
            <person name="Salamov A."/>
            <person name="Andreopoulos B."/>
            <person name="Cheng J.F."/>
            <person name="Woyke T."/>
            <person name="Pelin A."/>
            <person name="Henrissat B."/>
            <person name="Reynolds N.K."/>
            <person name="Benny G.L."/>
            <person name="Smith M.E."/>
            <person name="James T.Y."/>
            <person name="Grigoriev I.V."/>
        </authorList>
    </citation>
    <scope>NUCLEOTIDE SEQUENCE [LARGE SCALE GENOMIC DNA]</scope>
    <source>
        <strain evidence="10">ATCC 52028</strain>
    </source>
</reference>
<dbReference type="Gene3D" id="1.25.10.10">
    <property type="entry name" value="Leucine-rich Repeat Variant"/>
    <property type="match status" value="1"/>
</dbReference>
<dbReference type="InterPro" id="IPR044189">
    <property type="entry name" value="XPO4/7-like"/>
</dbReference>
<evidence type="ECO:0000256" key="4">
    <source>
        <dbReference type="ARBA" id="ARBA00022448"/>
    </source>
</evidence>
<proteinExistence type="inferred from homology"/>
<feature type="domain" description="Exportin-7/Ran-binding protein 17 TPR repeats" evidence="8">
    <location>
        <begin position="538"/>
        <end position="768"/>
    </location>
</feature>
<dbReference type="GO" id="GO:0005643">
    <property type="term" value="C:nuclear pore"/>
    <property type="evidence" value="ECO:0007669"/>
    <property type="project" value="TreeGrafter"/>
</dbReference>
<evidence type="ECO:0000313" key="10">
    <source>
        <dbReference type="Proteomes" id="UP000274922"/>
    </source>
</evidence>
<dbReference type="STRING" id="1555241.A0A4P9WYS9"/>
<dbReference type="PANTHER" id="PTHR12596:SF2">
    <property type="entry name" value="EXPORTIN-7 ISOFORM X1"/>
    <property type="match status" value="1"/>
</dbReference>
<organism evidence="9 10">
    <name type="scientific">Caulochytrium protostelioides</name>
    <dbReference type="NCBI Taxonomy" id="1555241"/>
    <lineage>
        <taxon>Eukaryota</taxon>
        <taxon>Fungi</taxon>
        <taxon>Fungi incertae sedis</taxon>
        <taxon>Chytridiomycota</taxon>
        <taxon>Chytridiomycota incertae sedis</taxon>
        <taxon>Chytridiomycetes</taxon>
        <taxon>Caulochytriales</taxon>
        <taxon>Caulochytriaceae</taxon>
        <taxon>Caulochytrium</taxon>
    </lineage>
</organism>
<dbReference type="Pfam" id="PF25795">
    <property type="entry name" value="TPR_XPO7"/>
    <property type="match status" value="1"/>
</dbReference>
<evidence type="ECO:0000256" key="2">
    <source>
        <dbReference type="ARBA" id="ARBA00004496"/>
    </source>
</evidence>
<keyword evidence="7" id="KW-0539">Nucleus</keyword>
<dbReference type="SUPFAM" id="SSF48371">
    <property type="entry name" value="ARM repeat"/>
    <property type="match status" value="1"/>
</dbReference>
<protein>
    <recommendedName>
        <fullName evidence="8">Exportin-7/Ran-binding protein 17 TPR repeats domain-containing protein</fullName>
    </recommendedName>
</protein>
<keyword evidence="10" id="KW-1185">Reference proteome</keyword>
<keyword evidence="5" id="KW-0963">Cytoplasm</keyword>
<sequence length="1249" mass="139181">MATAMTITPDFVAAVDANASILFGGRPLPEKQPAEQFLLSHFPTFSNPETTSNGQRNTNSGALPETPFASVRACHAVLQHTTQAMTQYFLVAQLKALVLSHFGTFAMEERQACRGFLLEFLKARPETAPFVLKAMACLLAYITKLGWLEDEAFKNTPSDLERFKEGSAAHQWIMLVFLQAQVEEMTTNASSVRSKGKFRTIASQFRDTKLQAIFCVAMHALGPLAAKAAAGAPVDPAAAAQDSRWPGGPHEVSELAYQALLLAKACLSFDFLGTSSSSSSALTDAADDVTSTTQIPLSWKETLVKTDVLPSLWRVIEIWAEHDRIPVEALDVISLIIAARRSIYEPEERANALQWLMATTLPILMLRPAHKGAPFHPLLRGHNGQNDGENLKAFCRLIARSKVAFLPIETHGQPQSAAWLDALAHFTVALCGPATIAAAGPTKVTSLLYLLHFWSRLAQGIESSTTHSRDDPTPETVRINQLSVALAEQYFTGRFVLIDAKPIAFNAADGGVADDDAADDDDDDETGIMTGGERPLAKESMELLAVLIWFNYQATSAVLISCFQHLAGQFAEAQSHVVAFRKLCAKFSWWVDMTTQLVACRRRNAYASGSQMAEFDKYDGQLCAQVLQLLQVFHNQQQQQMATHAAMDGKMQHVQLELAFLGFIEAFRSRFIQQSTSNDTLVMLFAQFSSAGLQLQSTDAVFDVFVSKIGNNLRMNRAHPLIIEKTVRFLHDMTVQYATGRLMRKTELGKFLLKQHTGDYFPFLRGPAEGDTPHSAHAQNKTVRKVRLTYYSALGRLIFSEAGEIDESILERELWEFLEPFRQQLRRFADVLAAAPGAAGHPHSRASPGVDALAVECLFRDLRGLVTSLSSSKQILWFFHWLKPQMPTILALFRYAASTHASGSPCLVAMLRFWKEMSMNRSSRFKLASSAPQGLMLFKHTAEIVEISASIQRPAPLMASMSTESLQSLNDLASVRVMDEVSRSRWDSTYKLWTLMLQILTNSINGRYVNLSTFAFYGDTCFSSLLHTLLSLIMGIPLVELMTYTKLSLAYFQLIEAFTTEELFDVETWTNDEFTYACRASSLVMNSSNAQLVTLASNVMDYITRAVVELGRQAAWQADQSVPPCKRQQLLVRYQENPQAFTFLLEKAMDVVFYGQDTNLWAMSRFVLPLVLLQRSWFEYHLESVARQQPPAAQEVVRGLFKDLMKDINDTLSNKNRDTFTNQLWTFKRDLSAKQITLMTGSIQPSTTG</sequence>
<dbReference type="EMBL" id="ML014379">
    <property type="protein sequence ID" value="RKO98689.1"/>
    <property type="molecule type" value="Genomic_DNA"/>
</dbReference>
<dbReference type="InterPro" id="IPR016024">
    <property type="entry name" value="ARM-type_fold"/>
</dbReference>
<dbReference type="GO" id="GO:0005737">
    <property type="term" value="C:cytoplasm"/>
    <property type="evidence" value="ECO:0007669"/>
    <property type="project" value="UniProtKB-SubCell"/>
</dbReference>
<evidence type="ECO:0000259" key="8">
    <source>
        <dbReference type="Pfam" id="PF25795"/>
    </source>
</evidence>
<dbReference type="GO" id="GO:0006611">
    <property type="term" value="P:protein export from nucleus"/>
    <property type="evidence" value="ECO:0007669"/>
    <property type="project" value="TreeGrafter"/>
</dbReference>
<keyword evidence="4" id="KW-0813">Transport</keyword>
<comment type="similarity">
    <text evidence="3">Belongs to the exportin family.</text>
</comment>
<evidence type="ECO:0000256" key="6">
    <source>
        <dbReference type="ARBA" id="ARBA00022927"/>
    </source>
</evidence>
<dbReference type="GO" id="GO:0005049">
    <property type="term" value="F:nuclear export signal receptor activity"/>
    <property type="evidence" value="ECO:0007669"/>
    <property type="project" value="InterPro"/>
</dbReference>
<dbReference type="Proteomes" id="UP000274922">
    <property type="component" value="Unassembled WGS sequence"/>
</dbReference>
<evidence type="ECO:0000256" key="3">
    <source>
        <dbReference type="ARBA" id="ARBA00009466"/>
    </source>
</evidence>
<dbReference type="InterPro" id="IPR057947">
    <property type="entry name" value="TPR_XPO7/RBP17"/>
</dbReference>